<sequence length="205" mass="23460">MVNRLASQLDRRDEEPNIELAHELASEENKVGIIEIIDNLSNKDKKIRHDCIKVTYEIGQVKPELISDYAIKFVGLLRSRDNRMVWGAMQALATIAHLKADLLMKQLHEIQLAVKNGSVITVDKGIITLAKVAASNKEKNERIFPFLIEHLKKCRTKEVPQHAESTCIAVNDENKEEFLQVLREREPYMTEPQRKRIAKLIKSVG</sequence>
<comment type="caution">
    <text evidence="1">The sequence shown here is derived from an EMBL/GenBank/DDBJ whole genome shotgun (WGS) entry which is preliminary data.</text>
</comment>
<dbReference type="EMBL" id="JPVN01000006">
    <property type="protein sequence ID" value="KGR79414.1"/>
    <property type="molecule type" value="Genomic_DNA"/>
</dbReference>
<dbReference type="eggNOG" id="COG1413">
    <property type="taxonomic scope" value="Bacteria"/>
</dbReference>
<dbReference type="AlphaFoldDB" id="A0A0A3I3X5"/>
<organism evidence="1 2">
    <name type="scientific">Ureibacillus manganicus DSM 26584</name>
    <dbReference type="NCBI Taxonomy" id="1384049"/>
    <lineage>
        <taxon>Bacteria</taxon>
        <taxon>Bacillati</taxon>
        <taxon>Bacillota</taxon>
        <taxon>Bacilli</taxon>
        <taxon>Bacillales</taxon>
        <taxon>Caryophanaceae</taxon>
        <taxon>Ureibacillus</taxon>
    </lineage>
</organism>
<dbReference type="InterPro" id="IPR011989">
    <property type="entry name" value="ARM-like"/>
</dbReference>
<dbReference type="STRING" id="1384049.CD29_06895"/>
<dbReference type="Gene3D" id="1.25.10.10">
    <property type="entry name" value="Leucine-rich Repeat Variant"/>
    <property type="match status" value="1"/>
</dbReference>
<protein>
    <submittedName>
        <fullName evidence="1">Uncharacterized protein</fullName>
    </submittedName>
</protein>
<dbReference type="Proteomes" id="UP000030416">
    <property type="component" value="Unassembled WGS sequence"/>
</dbReference>
<dbReference type="SUPFAM" id="SSF48371">
    <property type="entry name" value="ARM repeat"/>
    <property type="match status" value="1"/>
</dbReference>
<proteinExistence type="predicted"/>
<reference evidence="1 2" key="1">
    <citation type="submission" date="2014-02" db="EMBL/GenBank/DDBJ databases">
        <title>Draft genome sequence of Lysinibacillus manganicus DSM 26584T.</title>
        <authorList>
            <person name="Zhang F."/>
            <person name="Wang G."/>
            <person name="Zhang L."/>
        </authorList>
    </citation>
    <scope>NUCLEOTIDE SEQUENCE [LARGE SCALE GENOMIC DNA]</scope>
    <source>
        <strain evidence="1 2">DSM 26584</strain>
    </source>
</reference>
<accession>A0A0A3I3X5</accession>
<gene>
    <name evidence="1" type="ORF">CD29_06895</name>
</gene>
<name>A0A0A3I3X5_9BACL</name>
<dbReference type="InterPro" id="IPR016024">
    <property type="entry name" value="ARM-type_fold"/>
</dbReference>
<evidence type="ECO:0000313" key="2">
    <source>
        <dbReference type="Proteomes" id="UP000030416"/>
    </source>
</evidence>
<keyword evidence="2" id="KW-1185">Reference proteome</keyword>
<evidence type="ECO:0000313" key="1">
    <source>
        <dbReference type="EMBL" id="KGR79414.1"/>
    </source>
</evidence>